<dbReference type="GO" id="GO:0005524">
    <property type="term" value="F:ATP binding"/>
    <property type="evidence" value="ECO:0007669"/>
    <property type="project" value="UniProtKB-KW"/>
</dbReference>
<proteinExistence type="inferred from homology"/>
<dbReference type="OrthoDB" id="247245at2759"/>
<dbReference type="InterPro" id="IPR001977">
    <property type="entry name" value="Depp_CoAkinase"/>
</dbReference>
<gene>
    <name evidence="4" type="ORF">AK830_g540</name>
</gene>
<keyword evidence="5" id="KW-1185">Reference proteome</keyword>
<reference evidence="4 5" key="1">
    <citation type="submission" date="2015-09" db="EMBL/GenBank/DDBJ databases">
        <title>Draft genome of a European isolate of the apple canker pathogen Neonectria ditissima.</title>
        <authorList>
            <person name="Gomez-Cortecero A."/>
            <person name="Harrison R.J."/>
            <person name="Armitage A.D."/>
        </authorList>
    </citation>
    <scope>NUCLEOTIDE SEQUENCE [LARGE SCALE GENOMIC DNA]</scope>
    <source>
        <strain evidence="4 5">R09/05</strain>
    </source>
</reference>
<feature type="compositionally biased region" description="Polar residues" evidence="3">
    <location>
        <begin position="959"/>
        <end position="983"/>
    </location>
</feature>
<keyword evidence="1" id="KW-0547">Nucleotide-binding</keyword>
<feature type="compositionally biased region" description="Acidic residues" evidence="3">
    <location>
        <begin position="696"/>
        <end position="706"/>
    </location>
</feature>
<feature type="compositionally biased region" description="Basic residues" evidence="3">
    <location>
        <begin position="464"/>
        <end position="474"/>
    </location>
</feature>
<dbReference type="HAMAP" id="MF_00376">
    <property type="entry name" value="Dephospho_CoA_kinase"/>
    <property type="match status" value="1"/>
</dbReference>
<evidence type="ECO:0000313" key="5">
    <source>
        <dbReference type="Proteomes" id="UP000050424"/>
    </source>
</evidence>
<sequence length="1112" mass="122112">MLLIGLTGSIATGKTTVSSMLATAPYNLPIVDADVIARQVVEPGTNGYNAIVKHFGPTTPDLLVEPSQDMPQDGPNGKGRPLNRPALGKRVFGDNEERKRDRQVLNGIVHPAVQWSMFKTVVGCYLRGHWAVVLDIPLLFESGLDRFCGVSVVVGVRDPAVQMQRLRARDAHLSAEDAENRVRSQTDVREKARRAEERGGGQGVVLWNDGTREELGEQLQSAVAAMRRGHPDWWAWVLLGCPPLAVAVAALRYYQNVQINKRWEAQNREPKGKFCSGNPASTTLRFFHLLFSLHPSPALPKTPSQQLHHFALLFHLLRFFEPNFLAELGSFAPMAPARKVTGPSNFCEWVIGTTIPSALGPIPRNKKPRCRDVVRVEITTDDESEEDTLKITYPRTGRSKQTFHNPGPAIKKVRFDENTKDAPRKSALKKQKASTADSDDTSDSAADPTTDSEADSSDDVPKPVKGKKQHHKSKSSSDADSEYDSDPHPTCKCPSCAKGRGILRKLGKKGGKGDSDSNTETSESEADNSSVKGKKKSGGNGKKSGGKKTNESSSEGETPDTSKDTSESEPEKTPKTKAQAKKTAVKTKEEPKSEESETNAETSESEPDPPPKVKKQDAAKPKGGKQTESSDADGETSESGKDTEEEAKPAKKNNPNKNKPDSGKKNDQPQLKQKQKEKQKQTQKQPQKQKKKPESETSDQDEDKEEENTSKKEKTKSKKAKQVEETEKATSKKSKNKDGAKKGNYPEAMPHPNPRRPNLIEPIRAEVVQTERVVETPEDPAPNAYYDQEHNIVRVYYGPVYGNHHGSALYPSRTGNNQPLPMGIPHPTQNPYYYGFNNQQPPHQPLQPPQGYGYSHVPITQGMPPGAWNAVAPPPGFPPGQQPVAQLDGQQMKGDGGMYVMSGGAGFPPSTKDKDKDGLNNIGPEDFKEKTNPYIPKRAKSQFSSYVRHPSKETRHSGNDSAHQVSNQGWSNQDGAGDQQSKWGGSDRKNEWNQTSHSQQGQHEWGSSGRYSQRSNDSAKRRQGDHWGSDTWPKADYSSKDWNTDGQNGHGSNSNAVGWGQDRPGDSTANSNPPNNVMPGTWVESTAPTPAWGDLSAAVDTQGKFGEEEPRW</sequence>
<feature type="compositionally biased region" description="Basic and acidic residues" evidence="3">
    <location>
        <begin position="1017"/>
        <end position="1028"/>
    </location>
</feature>
<keyword evidence="2" id="KW-0067">ATP-binding</keyword>
<feature type="compositionally biased region" description="Basic and acidic residues" evidence="3">
    <location>
        <begin position="638"/>
        <end position="649"/>
    </location>
</feature>
<evidence type="ECO:0008006" key="6">
    <source>
        <dbReference type="Google" id="ProtNLM"/>
    </source>
</evidence>
<dbReference type="SUPFAM" id="SSF52540">
    <property type="entry name" value="P-loop containing nucleoside triphosphate hydrolases"/>
    <property type="match status" value="1"/>
</dbReference>
<dbReference type="FunFam" id="3.40.50.300:FF:001227">
    <property type="entry name" value="Dephospho-CoA kinase CAB5"/>
    <property type="match status" value="1"/>
</dbReference>
<dbReference type="Pfam" id="PF01121">
    <property type="entry name" value="CoaE"/>
    <property type="match status" value="1"/>
</dbReference>
<feature type="compositionally biased region" description="Basic and acidic residues" evidence="3">
    <location>
        <begin position="415"/>
        <end position="424"/>
    </location>
</feature>
<dbReference type="NCBIfam" id="TIGR00152">
    <property type="entry name" value="dephospho-CoA kinase"/>
    <property type="match status" value="1"/>
</dbReference>
<dbReference type="EMBL" id="LKCW01000003">
    <property type="protein sequence ID" value="KPM46088.1"/>
    <property type="molecule type" value="Genomic_DNA"/>
</dbReference>
<feature type="compositionally biased region" description="Basic and acidic residues" evidence="3">
    <location>
        <begin position="721"/>
        <end position="741"/>
    </location>
</feature>
<dbReference type="InterPro" id="IPR027417">
    <property type="entry name" value="P-loop_NTPase"/>
</dbReference>
<evidence type="ECO:0000256" key="2">
    <source>
        <dbReference type="ARBA" id="ARBA00022840"/>
    </source>
</evidence>
<name>A0A0P7BQ00_9HYPO</name>
<dbReference type="PANTHER" id="PTHR10695:SF46">
    <property type="entry name" value="BIFUNCTIONAL COENZYME A SYNTHASE-RELATED"/>
    <property type="match status" value="1"/>
</dbReference>
<dbReference type="GO" id="GO:0015937">
    <property type="term" value="P:coenzyme A biosynthetic process"/>
    <property type="evidence" value="ECO:0007669"/>
    <property type="project" value="InterPro"/>
</dbReference>
<feature type="region of interest" description="Disordered" evidence="3">
    <location>
        <begin position="65"/>
        <end position="88"/>
    </location>
</feature>
<comment type="caution">
    <text evidence="4">The sequence shown here is derived from an EMBL/GenBank/DDBJ whole genome shotgun (WGS) entry which is preliminary data.</text>
</comment>
<feature type="region of interest" description="Disordered" evidence="3">
    <location>
        <begin position="174"/>
        <end position="194"/>
    </location>
</feature>
<feature type="compositionally biased region" description="Low complexity" evidence="3">
    <location>
        <begin position="516"/>
        <end position="531"/>
    </location>
</feature>
<accession>A0A0P7BQ00</accession>
<dbReference type="AlphaFoldDB" id="A0A0P7BQ00"/>
<organism evidence="4 5">
    <name type="scientific">Neonectria ditissima</name>
    <dbReference type="NCBI Taxonomy" id="78410"/>
    <lineage>
        <taxon>Eukaryota</taxon>
        <taxon>Fungi</taxon>
        <taxon>Dikarya</taxon>
        <taxon>Ascomycota</taxon>
        <taxon>Pezizomycotina</taxon>
        <taxon>Sordariomycetes</taxon>
        <taxon>Hypocreomycetidae</taxon>
        <taxon>Hypocreales</taxon>
        <taxon>Nectriaceae</taxon>
        <taxon>Neonectria</taxon>
    </lineage>
</organism>
<feature type="compositionally biased region" description="Basic and acidic residues" evidence="3">
    <location>
        <begin position="658"/>
        <end position="667"/>
    </location>
</feature>
<dbReference type="CDD" id="cd02022">
    <property type="entry name" value="DPCK"/>
    <property type="match status" value="1"/>
</dbReference>
<feature type="compositionally biased region" description="Basic and acidic residues" evidence="3">
    <location>
        <begin position="560"/>
        <end position="574"/>
    </location>
</feature>
<evidence type="ECO:0000256" key="1">
    <source>
        <dbReference type="ARBA" id="ARBA00022741"/>
    </source>
</evidence>
<dbReference type="GO" id="GO:0004140">
    <property type="term" value="F:dephospho-CoA kinase activity"/>
    <property type="evidence" value="ECO:0007669"/>
    <property type="project" value="InterPro"/>
</dbReference>
<feature type="compositionally biased region" description="Polar residues" evidence="3">
    <location>
        <begin position="992"/>
        <end position="1002"/>
    </location>
</feature>
<evidence type="ECO:0000256" key="3">
    <source>
        <dbReference type="SAM" id="MobiDB-lite"/>
    </source>
</evidence>
<dbReference type="PROSITE" id="PS51219">
    <property type="entry name" value="DPCK"/>
    <property type="match status" value="1"/>
</dbReference>
<dbReference type="PANTHER" id="PTHR10695">
    <property type="entry name" value="DEPHOSPHO-COA KINASE-RELATED"/>
    <property type="match status" value="1"/>
</dbReference>
<feature type="compositionally biased region" description="Basic and acidic residues" evidence="3">
    <location>
        <begin position="586"/>
        <end position="595"/>
    </location>
</feature>
<feature type="compositionally biased region" description="Basic and acidic residues" evidence="3">
    <location>
        <begin position="609"/>
        <end position="620"/>
    </location>
</feature>
<feature type="compositionally biased region" description="Polar residues" evidence="3">
    <location>
        <begin position="1044"/>
        <end position="1056"/>
    </location>
</feature>
<feature type="compositionally biased region" description="Basic residues" evidence="3">
    <location>
        <begin position="501"/>
        <end position="510"/>
    </location>
</feature>
<dbReference type="Proteomes" id="UP000050424">
    <property type="component" value="Unassembled WGS sequence"/>
</dbReference>
<evidence type="ECO:0000313" key="4">
    <source>
        <dbReference type="EMBL" id="KPM46088.1"/>
    </source>
</evidence>
<dbReference type="Gene3D" id="3.40.50.300">
    <property type="entry name" value="P-loop containing nucleotide triphosphate hydrolases"/>
    <property type="match status" value="1"/>
</dbReference>
<feature type="region of interest" description="Disordered" evidence="3">
    <location>
        <begin position="901"/>
        <end position="1094"/>
    </location>
</feature>
<dbReference type="STRING" id="78410.A0A0P7BQ00"/>
<protein>
    <recommendedName>
        <fullName evidence="6">Dephospho-CoA kinase</fullName>
    </recommendedName>
</protein>
<feature type="region of interest" description="Disordered" evidence="3">
    <location>
        <begin position="415"/>
        <end position="759"/>
    </location>
</feature>